<keyword evidence="2" id="KW-1185">Reference proteome</keyword>
<protein>
    <submittedName>
        <fullName evidence="1">Jg21270 protein</fullName>
    </submittedName>
</protein>
<proteinExistence type="predicted"/>
<evidence type="ECO:0000313" key="2">
    <source>
        <dbReference type="Proteomes" id="UP000838756"/>
    </source>
</evidence>
<accession>A0A8S4R456</accession>
<organism evidence="1 2">
    <name type="scientific">Pararge aegeria aegeria</name>
    <dbReference type="NCBI Taxonomy" id="348720"/>
    <lineage>
        <taxon>Eukaryota</taxon>
        <taxon>Metazoa</taxon>
        <taxon>Ecdysozoa</taxon>
        <taxon>Arthropoda</taxon>
        <taxon>Hexapoda</taxon>
        <taxon>Insecta</taxon>
        <taxon>Pterygota</taxon>
        <taxon>Neoptera</taxon>
        <taxon>Endopterygota</taxon>
        <taxon>Lepidoptera</taxon>
        <taxon>Glossata</taxon>
        <taxon>Ditrysia</taxon>
        <taxon>Papilionoidea</taxon>
        <taxon>Nymphalidae</taxon>
        <taxon>Satyrinae</taxon>
        <taxon>Satyrini</taxon>
        <taxon>Parargina</taxon>
        <taxon>Pararge</taxon>
    </lineage>
</organism>
<evidence type="ECO:0000313" key="1">
    <source>
        <dbReference type="EMBL" id="CAH2228100.1"/>
    </source>
</evidence>
<dbReference type="EMBL" id="CAKXAJ010023770">
    <property type="protein sequence ID" value="CAH2228100.1"/>
    <property type="molecule type" value="Genomic_DNA"/>
</dbReference>
<name>A0A8S4R456_9NEOP</name>
<dbReference type="Proteomes" id="UP000838756">
    <property type="component" value="Unassembled WGS sequence"/>
</dbReference>
<comment type="caution">
    <text evidence="1">The sequence shown here is derived from an EMBL/GenBank/DDBJ whole genome shotgun (WGS) entry which is preliminary data.</text>
</comment>
<reference evidence="1" key="1">
    <citation type="submission" date="2022-03" db="EMBL/GenBank/DDBJ databases">
        <authorList>
            <person name="Lindestad O."/>
        </authorList>
    </citation>
    <scope>NUCLEOTIDE SEQUENCE</scope>
</reference>
<sequence length="129" mass="14928">MRFNTTFFTWRKSSKKPNLREDQVMWDFYPLKLSCGHPRHIFGRLRDLLTTHQGLPSTVQRARPGSKYSPDLMGYWPRQAAVDPGSCKFLSCPFSGTIDQTELADDYHPVSVVSEQDRLPLDRARQPPF</sequence>
<gene>
    <name evidence="1" type="primary">jg21270</name>
    <name evidence="1" type="ORF">PAEG_LOCUS8202</name>
</gene>
<dbReference type="AlphaFoldDB" id="A0A8S4R456"/>